<protein>
    <submittedName>
        <fullName evidence="2">Uncharacterized protein</fullName>
    </submittedName>
</protein>
<dbReference type="Proteomes" id="UP000008021">
    <property type="component" value="Chromosome 1"/>
</dbReference>
<evidence type="ECO:0000256" key="1">
    <source>
        <dbReference type="SAM" id="MobiDB-lite"/>
    </source>
</evidence>
<reference evidence="2" key="1">
    <citation type="submission" date="2015-04" db="UniProtKB">
        <authorList>
            <consortium name="EnsemblPlants"/>
        </authorList>
    </citation>
    <scope>IDENTIFICATION</scope>
</reference>
<keyword evidence="3" id="KW-1185">Reference proteome</keyword>
<feature type="region of interest" description="Disordered" evidence="1">
    <location>
        <begin position="18"/>
        <end position="55"/>
    </location>
</feature>
<proteinExistence type="predicted"/>
<feature type="compositionally biased region" description="Polar residues" evidence="1">
    <location>
        <begin position="35"/>
        <end position="55"/>
    </location>
</feature>
<dbReference type="EnsemblPlants" id="OMERI01G30240.3">
    <property type="protein sequence ID" value="OMERI01G30240.3"/>
    <property type="gene ID" value="OMERI01G30240"/>
</dbReference>
<organism evidence="2">
    <name type="scientific">Oryza meridionalis</name>
    <dbReference type="NCBI Taxonomy" id="40149"/>
    <lineage>
        <taxon>Eukaryota</taxon>
        <taxon>Viridiplantae</taxon>
        <taxon>Streptophyta</taxon>
        <taxon>Embryophyta</taxon>
        <taxon>Tracheophyta</taxon>
        <taxon>Spermatophyta</taxon>
        <taxon>Magnoliopsida</taxon>
        <taxon>Liliopsida</taxon>
        <taxon>Poales</taxon>
        <taxon>Poaceae</taxon>
        <taxon>BOP clade</taxon>
        <taxon>Oryzoideae</taxon>
        <taxon>Oryzeae</taxon>
        <taxon>Oryzinae</taxon>
        <taxon>Oryza</taxon>
    </lineage>
</organism>
<accession>A0A0E0C8L9</accession>
<evidence type="ECO:0000313" key="3">
    <source>
        <dbReference type="Proteomes" id="UP000008021"/>
    </source>
</evidence>
<dbReference type="Gramene" id="OMERI01G30240.3">
    <property type="protein sequence ID" value="OMERI01G30240.3"/>
    <property type="gene ID" value="OMERI01G30240"/>
</dbReference>
<name>A0A0E0C8L9_9ORYZ</name>
<reference evidence="2" key="2">
    <citation type="submission" date="2018-05" db="EMBL/GenBank/DDBJ databases">
        <title>OmerRS3 (Oryza meridionalis Reference Sequence Version 3).</title>
        <authorList>
            <person name="Zhang J."/>
            <person name="Kudrna D."/>
            <person name="Lee S."/>
            <person name="Talag J."/>
            <person name="Welchert J."/>
            <person name="Wing R.A."/>
        </authorList>
    </citation>
    <scope>NUCLEOTIDE SEQUENCE [LARGE SCALE GENOMIC DNA]</scope>
    <source>
        <strain evidence="2">cv. OR44</strain>
    </source>
</reference>
<sequence length="207" mass="22891">MSQLISLASPYWLCPNPLPPPPPTYPSLSLPPPSENASKHQSNTKYKKNQPQQPHISEITRTQSIGLEVQSINQLRQNAPLPGRGEETVEIKLGFTKASIPPASDNLQYKDAKAEDVNRAESAFPNLIICCKSIRCIKNHLKIKQGKVKIIFNTCVVLIKPLIPCWARRRVFPDPERNITGLTAFPNSGMPLPPCLVPPKTTTANNS</sequence>
<dbReference type="AlphaFoldDB" id="A0A0E0C8L9"/>
<evidence type="ECO:0000313" key="2">
    <source>
        <dbReference type="EnsemblPlants" id="OMERI01G30240.3"/>
    </source>
</evidence>
<feature type="compositionally biased region" description="Pro residues" evidence="1">
    <location>
        <begin position="18"/>
        <end position="34"/>
    </location>
</feature>
<dbReference type="HOGENOM" id="CLU_1328204_0_0_1"/>